<gene>
    <name evidence="2" type="ORF">pFRL6_21</name>
</gene>
<evidence type="ECO:0000313" key="2">
    <source>
        <dbReference type="EMBL" id="AHE40108.1"/>
    </source>
</evidence>
<geneLocation type="plasmid" evidence="2">
    <name>pFRL6</name>
</geneLocation>
<sequence>MDKAVGEGGGTDGAARAGAHRPVPGGGRCRGGGRRASVLLHVGQVQGSRTSWSTACGAKSQEAARGLWPSRRTRTPITGQGTLVSAGCRITACVTCSSRPRSDHLTAVSPPGRPRDADDQHPPCGLPGRCRPRQHQPARGTRDGTVPAGLRPPAQGPVSAEHVSGPR</sequence>
<reference evidence="2" key="1">
    <citation type="submission" date="2013-09" db="EMBL/GenBank/DDBJ databases">
        <title>Complete nucleotide sequence of Streptomyces linear plasmid pFRL6.</title>
        <authorList>
            <person name="Chen Z."/>
            <person name="Fang P."/>
            <person name="Qin Z."/>
        </authorList>
    </citation>
    <scope>NUCLEOTIDE SEQUENCE</scope>
    <source>
        <plasmid evidence="2">pFRL6</plasmid>
    </source>
</reference>
<feature type="compositionally biased region" description="Gly residues" evidence="1">
    <location>
        <begin position="1"/>
        <end position="12"/>
    </location>
</feature>
<feature type="region of interest" description="Disordered" evidence="1">
    <location>
        <begin position="99"/>
        <end position="167"/>
    </location>
</feature>
<dbReference type="EMBL" id="KF602051">
    <property type="protein sequence ID" value="AHE40108.1"/>
    <property type="molecule type" value="Genomic_DNA"/>
</dbReference>
<evidence type="ECO:0000256" key="1">
    <source>
        <dbReference type="SAM" id="MobiDB-lite"/>
    </source>
</evidence>
<feature type="region of interest" description="Disordered" evidence="1">
    <location>
        <begin position="1"/>
        <end position="32"/>
    </location>
</feature>
<dbReference type="AlphaFoldDB" id="V9Z7K6"/>
<keyword evidence="2" id="KW-0614">Plasmid</keyword>
<accession>V9Z7K6</accession>
<name>V9Z7K6_9ACTN</name>
<protein>
    <submittedName>
        <fullName evidence="2">Uncharacterized protein</fullName>
    </submittedName>
</protein>
<proteinExistence type="predicted"/>
<organism evidence="2">
    <name type="scientific">Streptomyces sp. F12</name>
    <dbReference type="NCBI Taxonomy" id="1436084"/>
    <lineage>
        <taxon>Bacteria</taxon>
        <taxon>Bacillati</taxon>
        <taxon>Actinomycetota</taxon>
        <taxon>Actinomycetes</taxon>
        <taxon>Kitasatosporales</taxon>
        <taxon>Streptomycetaceae</taxon>
        <taxon>Streptomyces</taxon>
    </lineage>
</organism>